<proteinExistence type="inferred from homology"/>
<organism evidence="3 4">
    <name type="scientific">Nocardioides taihuensis</name>
    <dbReference type="NCBI Taxonomy" id="1835606"/>
    <lineage>
        <taxon>Bacteria</taxon>
        <taxon>Bacillati</taxon>
        <taxon>Actinomycetota</taxon>
        <taxon>Actinomycetes</taxon>
        <taxon>Propionibacteriales</taxon>
        <taxon>Nocardioidaceae</taxon>
        <taxon>Nocardioides</taxon>
    </lineage>
</organism>
<dbReference type="GO" id="GO:0016787">
    <property type="term" value="F:hydrolase activity"/>
    <property type="evidence" value="ECO:0007669"/>
    <property type="project" value="UniProtKB-KW"/>
</dbReference>
<evidence type="ECO:0000313" key="3">
    <source>
        <dbReference type="EMBL" id="MFC5179135.1"/>
    </source>
</evidence>
<keyword evidence="2 3" id="KW-0378">Hydrolase</keyword>
<name>A0ABW0BP11_9ACTN</name>
<dbReference type="Gene3D" id="3.10.129.10">
    <property type="entry name" value="Hotdog Thioesterase"/>
    <property type="match status" value="1"/>
</dbReference>
<sequence length="151" mass="16800">MTDASAPRPPRPTRADFVHWERVTTRWADIDVYGHMNNARYFELIDTVVNNHLAEAIGRDVRGLDAIGVVAEVSCRYFAEVGYPDPVDVGVVVDRVGRSSVVYRVGLFQGEEYAAAEGRFVHVYVDNSDPARPVVEMPDEVRRAVEPLLGG</sequence>
<protein>
    <submittedName>
        <fullName evidence="3">Acyl-CoA thioesterase</fullName>
        <ecNumber evidence="3">3.1.2.-</ecNumber>
    </submittedName>
</protein>
<evidence type="ECO:0000256" key="2">
    <source>
        <dbReference type="ARBA" id="ARBA00022801"/>
    </source>
</evidence>
<reference evidence="4" key="1">
    <citation type="journal article" date="2019" name="Int. J. Syst. Evol. Microbiol.">
        <title>The Global Catalogue of Microorganisms (GCM) 10K type strain sequencing project: providing services to taxonomists for standard genome sequencing and annotation.</title>
        <authorList>
            <consortium name="The Broad Institute Genomics Platform"/>
            <consortium name="The Broad Institute Genome Sequencing Center for Infectious Disease"/>
            <person name="Wu L."/>
            <person name="Ma J."/>
        </authorList>
    </citation>
    <scope>NUCLEOTIDE SEQUENCE [LARGE SCALE GENOMIC DNA]</scope>
    <source>
        <strain evidence="4">DFY41</strain>
    </source>
</reference>
<dbReference type="PANTHER" id="PTHR31793:SF27">
    <property type="entry name" value="NOVEL THIOESTERASE SUPERFAMILY DOMAIN AND SAPOSIN A-TYPE DOMAIN CONTAINING PROTEIN (0610012H03RIK)"/>
    <property type="match status" value="1"/>
</dbReference>
<evidence type="ECO:0000256" key="1">
    <source>
        <dbReference type="ARBA" id="ARBA00005953"/>
    </source>
</evidence>
<dbReference type="Proteomes" id="UP001596087">
    <property type="component" value="Unassembled WGS sequence"/>
</dbReference>
<dbReference type="SUPFAM" id="SSF54637">
    <property type="entry name" value="Thioesterase/thiol ester dehydrase-isomerase"/>
    <property type="match status" value="1"/>
</dbReference>
<dbReference type="PANTHER" id="PTHR31793">
    <property type="entry name" value="4-HYDROXYBENZOYL-COA THIOESTERASE FAMILY MEMBER"/>
    <property type="match status" value="1"/>
</dbReference>
<dbReference type="Pfam" id="PF13279">
    <property type="entry name" value="4HBT_2"/>
    <property type="match status" value="1"/>
</dbReference>
<gene>
    <name evidence="3" type="ORF">ACFPGP_20800</name>
</gene>
<dbReference type="InterPro" id="IPR029069">
    <property type="entry name" value="HotDog_dom_sf"/>
</dbReference>
<dbReference type="InterPro" id="IPR050563">
    <property type="entry name" value="4-hydroxybenzoyl-CoA_TE"/>
</dbReference>
<evidence type="ECO:0000313" key="4">
    <source>
        <dbReference type="Proteomes" id="UP001596087"/>
    </source>
</evidence>
<dbReference type="CDD" id="cd00586">
    <property type="entry name" value="4HBT"/>
    <property type="match status" value="1"/>
</dbReference>
<keyword evidence="4" id="KW-1185">Reference proteome</keyword>
<accession>A0ABW0BP11</accession>
<dbReference type="EMBL" id="JBHSKD010000027">
    <property type="protein sequence ID" value="MFC5179135.1"/>
    <property type="molecule type" value="Genomic_DNA"/>
</dbReference>
<comment type="caution">
    <text evidence="3">The sequence shown here is derived from an EMBL/GenBank/DDBJ whole genome shotgun (WGS) entry which is preliminary data.</text>
</comment>
<dbReference type="EC" id="3.1.2.-" evidence="3"/>
<comment type="similarity">
    <text evidence="1">Belongs to the 4-hydroxybenzoyl-CoA thioesterase family.</text>
</comment>
<dbReference type="RefSeq" id="WP_378593038.1">
    <property type="nucleotide sequence ID" value="NZ_JBHSKD010000027.1"/>
</dbReference>